<feature type="domain" description="Nitroreductase" evidence="8">
    <location>
        <begin position="30"/>
        <end position="213"/>
    </location>
</feature>
<dbReference type="eggNOG" id="COG0778">
    <property type="taxonomic scope" value="Bacteria"/>
</dbReference>
<evidence type="ECO:0000256" key="4">
    <source>
        <dbReference type="ARBA" id="ARBA00022643"/>
    </source>
</evidence>
<evidence type="ECO:0000313" key="10">
    <source>
        <dbReference type="Proteomes" id="UP000066995"/>
    </source>
</evidence>
<dbReference type="InterPro" id="IPR000415">
    <property type="entry name" value="Nitroreductase-like"/>
</dbReference>
<gene>
    <name evidence="9" type="ORF">X808_9900</name>
</gene>
<keyword evidence="4" id="KW-0288">FMN</keyword>
<comment type="similarity">
    <text evidence="2">Belongs to the nitroreductase family.</text>
</comment>
<evidence type="ECO:0000256" key="1">
    <source>
        <dbReference type="ARBA" id="ARBA00001917"/>
    </source>
</evidence>
<keyword evidence="6" id="KW-0560">Oxidoreductase</keyword>
<dbReference type="Proteomes" id="UP000066995">
    <property type="component" value="Chromosome"/>
</dbReference>
<dbReference type="InterPro" id="IPR050627">
    <property type="entry name" value="Nitroreductase/BluB"/>
</dbReference>
<keyword evidence="7" id="KW-0520">NAD</keyword>
<evidence type="ECO:0000256" key="2">
    <source>
        <dbReference type="ARBA" id="ARBA00007118"/>
    </source>
</evidence>
<keyword evidence="3" id="KW-0285">Flavoprotein</keyword>
<dbReference type="GO" id="GO:0046256">
    <property type="term" value="P:2,4,6-trinitrotoluene catabolic process"/>
    <property type="evidence" value="ECO:0007669"/>
    <property type="project" value="TreeGrafter"/>
</dbReference>
<protein>
    <submittedName>
        <fullName evidence="9">NfnB protein</fullName>
    </submittedName>
</protein>
<organism evidence="9 10">
    <name type="scientific">Mannheimia varigena USDA-ARS-USMARC-1296</name>
    <dbReference type="NCBI Taxonomy" id="1433287"/>
    <lineage>
        <taxon>Bacteria</taxon>
        <taxon>Pseudomonadati</taxon>
        <taxon>Pseudomonadota</taxon>
        <taxon>Gammaproteobacteria</taxon>
        <taxon>Pasteurellales</taxon>
        <taxon>Pasteurellaceae</taxon>
        <taxon>Mannheimia</taxon>
    </lineage>
</organism>
<dbReference type="PANTHER" id="PTHR23026">
    <property type="entry name" value="NADPH NITROREDUCTASE"/>
    <property type="match status" value="1"/>
</dbReference>
<keyword evidence="10" id="KW-1185">Reference proteome</keyword>
<evidence type="ECO:0000256" key="3">
    <source>
        <dbReference type="ARBA" id="ARBA00022630"/>
    </source>
</evidence>
<dbReference type="STRING" id="1433287.X808_9900"/>
<dbReference type="CDD" id="cd02149">
    <property type="entry name" value="NfsB-like"/>
    <property type="match status" value="1"/>
</dbReference>
<dbReference type="PATRIC" id="fig|1433287.3.peg.987"/>
<dbReference type="Pfam" id="PF00881">
    <property type="entry name" value="Nitroreductase"/>
    <property type="match status" value="1"/>
</dbReference>
<dbReference type="AlphaFoldDB" id="W0QE70"/>
<evidence type="ECO:0000256" key="7">
    <source>
        <dbReference type="ARBA" id="ARBA00023027"/>
    </source>
</evidence>
<evidence type="ECO:0000256" key="5">
    <source>
        <dbReference type="ARBA" id="ARBA00022857"/>
    </source>
</evidence>
<dbReference type="GO" id="GO:0046857">
    <property type="term" value="F:oxidoreductase activity, acting on other nitrogenous compounds as donors, with NAD or NADP as acceptor"/>
    <property type="evidence" value="ECO:0007669"/>
    <property type="project" value="TreeGrafter"/>
</dbReference>
<evidence type="ECO:0000259" key="8">
    <source>
        <dbReference type="Pfam" id="PF00881"/>
    </source>
</evidence>
<dbReference type="Gene3D" id="3.40.109.10">
    <property type="entry name" value="NADH Oxidase"/>
    <property type="match status" value="1"/>
</dbReference>
<dbReference type="HOGENOM" id="CLU_070764_4_1_6"/>
<proteinExistence type="inferred from homology"/>
<reference evidence="9 10" key="1">
    <citation type="submission" date="2013-12" db="EMBL/GenBank/DDBJ databases">
        <title>Annotation of the Mannheimia varigena USDA-ARS-USMARC-1296 complete genome.</title>
        <authorList>
            <person name="Harhay G.P."/>
            <person name="Clawson M.L."/>
            <person name="Murray R.W."/>
            <person name="Lubbers B.V."/>
            <person name="Heaton M.P."/>
            <person name="Chitko-Mckown C.G."/>
            <person name="Harhay D.M."/>
            <person name="Smith T.P.L."/>
        </authorList>
    </citation>
    <scope>NUCLEOTIDE SEQUENCE [LARGE SCALE GENOMIC DNA]</scope>
    <source>
        <strain evidence="9 10">USDA-ARS-USMARC-1296</strain>
    </source>
</reference>
<dbReference type="PANTHER" id="PTHR23026:SF125">
    <property type="entry name" value="OXYGEN-INSENSITIVE NAD(P)H NITROREDUCTASE"/>
    <property type="match status" value="1"/>
</dbReference>
<accession>W0QE70</accession>
<dbReference type="InterPro" id="IPR033878">
    <property type="entry name" value="NfsB-like"/>
</dbReference>
<keyword evidence="5" id="KW-0521">NADP</keyword>
<dbReference type="GO" id="GO:0005829">
    <property type="term" value="C:cytosol"/>
    <property type="evidence" value="ECO:0007669"/>
    <property type="project" value="TreeGrafter"/>
</dbReference>
<dbReference type="EMBL" id="CP006943">
    <property type="protein sequence ID" value="AHG75513.1"/>
    <property type="molecule type" value="Genomic_DNA"/>
</dbReference>
<evidence type="ECO:0000313" key="9">
    <source>
        <dbReference type="EMBL" id="AHG75513.1"/>
    </source>
</evidence>
<dbReference type="SUPFAM" id="SSF55469">
    <property type="entry name" value="FMN-dependent nitroreductase-like"/>
    <property type="match status" value="1"/>
</dbReference>
<evidence type="ECO:0000256" key="6">
    <source>
        <dbReference type="ARBA" id="ARBA00023002"/>
    </source>
</evidence>
<comment type="cofactor">
    <cofactor evidence="1">
        <name>FMN</name>
        <dbReference type="ChEBI" id="CHEBI:58210"/>
    </cofactor>
</comment>
<sequence>MITPNIHLNLKGNAMFNITKQQVLDAFNFRSACRHYDTSKQISKEDMDYILELGRLSPSSVGSEPWKFLVLQNPEIRSKIAPFTWGIKHPMEEMSHLVIILTRKNVRYDSAYMRENLVKRGLTDEQIEAAIARYKSFQEDDMKLLENERTLFDWSTKQTYIALGNMMTGAALIGIDSCPIEGFHYDKVNQILADEGLFDLNEYGISCMVTFGYRNKDIKKKSRKSTEEVIEWIE</sequence>
<name>W0QE70_9PAST</name>
<dbReference type="InterPro" id="IPR029479">
    <property type="entry name" value="Nitroreductase"/>
</dbReference>
<dbReference type="KEGG" id="mvi:X808_9900"/>